<feature type="non-terminal residue" evidence="2">
    <location>
        <position position="1"/>
    </location>
</feature>
<dbReference type="EMBL" id="BARU01045222">
    <property type="protein sequence ID" value="GAH85828.1"/>
    <property type="molecule type" value="Genomic_DNA"/>
</dbReference>
<dbReference type="InterPro" id="IPR003661">
    <property type="entry name" value="HisK_dim/P_dom"/>
</dbReference>
<dbReference type="Gene3D" id="3.30.450.20">
    <property type="entry name" value="PAS domain"/>
    <property type="match status" value="1"/>
</dbReference>
<dbReference type="CDD" id="cd00082">
    <property type="entry name" value="HisKA"/>
    <property type="match status" value="1"/>
</dbReference>
<gene>
    <name evidence="2" type="ORF">S03H2_68708</name>
</gene>
<accession>X1KV07</accession>
<feature type="domain" description="Signal transduction histidine kinase dimerisation/phosphoacceptor" evidence="1">
    <location>
        <begin position="54"/>
        <end position="113"/>
    </location>
</feature>
<organism evidence="2">
    <name type="scientific">marine sediment metagenome</name>
    <dbReference type="NCBI Taxonomy" id="412755"/>
    <lineage>
        <taxon>unclassified sequences</taxon>
        <taxon>metagenomes</taxon>
        <taxon>ecological metagenomes</taxon>
    </lineage>
</organism>
<sequence length="155" mass="18320">QYSCPLLHDGKNVGRVWSFKDITEHQHAEQELRKSEKKYRDAFERAEFYKDIFTHDMNNIFHNILSSAELISILRESSKDLDKLEDIFQIIDNQINRGVKLIDNVRKLSRLQETEIKLNKVNLYKSLDEALIFAERSLRGKKLDIKINKTSEEII</sequence>
<evidence type="ECO:0000259" key="1">
    <source>
        <dbReference type="Pfam" id="PF00512"/>
    </source>
</evidence>
<dbReference type="GO" id="GO:0000155">
    <property type="term" value="F:phosphorelay sensor kinase activity"/>
    <property type="evidence" value="ECO:0007669"/>
    <property type="project" value="InterPro"/>
</dbReference>
<name>X1KV07_9ZZZZ</name>
<proteinExistence type="predicted"/>
<feature type="non-terminal residue" evidence="2">
    <location>
        <position position="155"/>
    </location>
</feature>
<dbReference type="SUPFAM" id="SSF47384">
    <property type="entry name" value="Homodimeric domain of signal transducing histidine kinase"/>
    <property type="match status" value="1"/>
</dbReference>
<dbReference type="InterPro" id="IPR036097">
    <property type="entry name" value="HisK_dim/P_sf"/>
</dbReference>
<dbReference type="AlphaFoldDB" id="X1KV07"/>
<protein>
    <recommendedName>
        <fullName evidence="1">Signal transduction histidine kinase dimerisation/phosphoacceptor domain-containing protein</fullName>
    </recommendedName>
</protein>
<reference evidence="2" key="1">
    <citation type="journal article" date="2014" name="Front. Microbiol.">
        <title>High frequency of phylogenetically diverse reductive dehalogenase-homologous genes in deep subseafloor sedimentary metagenomes.</title>
        <authorList>
            <person name="Kawai M."/>
            <person name="Futagami T."/>
            <person name="Toyoda A."/>
            <person name="Takaki Y."/>
            <person name="Nishi S."/>
            <person name="Hori S."/>
            <person name="Arai W."/>
            <person name="Tsubouchi T."/>
            <person name="Morono Y."/>
            <person name="Uchiyama I."/>
            <person name="Ito T."/>
            <person name="Fujiyama A."/>
            <person name="Inagaki F."/>
            <person name="Takami H."/>
        </authorList>
    </citation>
    <scope>NUCLEOTIDE SEQUENCE</scope>
    <source>
        <strain evidence="2">Expedition CK06-06</strain>
    </source>
</reference>
<evidence type="ECO:0000313" key="2">
    <source>
        <dbReference type="EMBL" id="GAH85828.1"/>
    </source>
</evidence>
<comment type="caution">
    <text evidence="2">The sequence shown here is derived from an EMBL/GenBank/DDBJ whole genome shotgun (WGS) entry which is preliminary data.</text>
</comment>
<dbReference type="Pfam" id="PF00512">
    <property type="entry name" value="HisKA"/>
    <property type="match status" value="1"/>
</dbReference>